<dbReference type="InterPro" id="IPR008920">
    <property type="entry name" value="TF_FadR/GntR_C"/>
</dbReference>
<dbReference type="InterPro" id="IPR000524">
    <property type="entry name" value="Tscrpt_reg_HTH_GntR"/>
</dbReference>
<keyword evidence="2" id="KW-0238">DNA-binding</keyword>
<dbReference type="PRINTS" id="PR00035">
    <property type="entry name" value="HTHGNTR"/>
</dbReference>
<reference evidence="5 6" key="1">
    <citation type="submission" date="2016-01" db="EMBL/GenBank/DDBJ databases">
        <title>Whole genome sequencing of Bhargavaea cecembensis T14.</title>
        <authorList>
            <person name="Hong K.W."/>
        </authorList>
    </citation>
    <scope>NUCLEOTIDE SEQUENCE [LARGE SCALE GENOMIC DNA]</scope>
    <source>
        <strain evidence="5 6">T14</strain>
    </source>
</reference>
<name>A0A165H5L1_9BACL</name>
<dbReference type="SUPFAM" id="SSF46785">
    <property type="entry name" value="Winged helix' DNA-binding domain"/>
    <property type="match status" value="1"/>
</dbReference>
<gene>
    <name evidence="5" type="ORF">AV656_08020</name>
</gene>
<dbReference type="AlphaFoldDB" id="A0A165H5L1"/>
<dbReference type="InterPro" id="IPR011711">
    <property type="entry name" value="GntR_C"/>
</dbReference>
<evidence type="ECO:0000313" key="6">
    <source>
        <dbReference type="Proteomes" id="UP000076490"/>
    </source>
</evidence>
<dbReference type="SUPFAM" id="SSF48008">
    <property type="entry name" value="GntR ligand-binding domain-like"/>
    <property type="match status" value="1"/>
</dbReference>
<organism evidence="5 6">
    <name type="scientific">Bhargavaea cecembensis</name>
    <dbReference type="NCBI Taxonomy" id="394098"/>
    <lineage>
        <taxon>Bacteria</taxon>
        <taxon>Bacillati</taxon>
        <taxon>Bacillota</taxon>
        <taxon>Bacilli</taxon>
        <taxon>Bacillales</taxon>
        <taxon>Caryophanaceae</taxon>
        <taxon>Bhargavaea</taxon>
    </lineage>
</organism>
<evidence type="ECO:0000259" key="4">
    <source>
        <dbReference type="PROSITE" id="PS50949"/>
    </source>
</evidence>
<evidence type="ECO:0000256" key="1">
    <source>
        <dbReference type="ARBA" id="ARBA00023015"/>
    </source>
</evidence>
<evidence type="ECO:0000256" key="2">
    <source>
        <dbReference type="ARBA" id="ARBA00023125"/>
    </source>
</evidence>
<evidence type="ECO:0000313" key="5">
    <source>
        <dbReference type="EMBL" id="KZE38839.1"/>
    </source>
</evidence>
<dbReference type="Pfam" id="PF00392">
    <property type="entry name" value="GntR"/>
    <property type="match status" value="1"/>
</dbReference>
<dbReference type="PANTHER" id="PTHR43537:SF44">
    <property type="entry name" value="GNTR FAMILY REGULATORY PROTEIN"/>
    <property type="match status" value="1"/>
</dbReference>
<dbReference type="PANTHER" id="PTHR43537">
    <property type="entry name" value="TRANSCRIPTIONAL REGULATOR, GNTR FAMILY"/>
    <property type="match status" value="1"/>
</dbReference>
<dbReference type="Proteomes" id="UP000076490">
    <property type="component" value="Unassembled WGS sequence"/>
</dbReference>
<evidence type="ECO:0000256" key="3">
    <source>
        <dbReference type="ARBA" id="ARBA00023163"/>
    </source>
</evidence>
<dbReference type="Gene3D" id="1.10.10.10">
    <property type="entry name" value="Winged helix-like DNA-binding domain superfamily/Winged helix DNA-binding domain"/>
    <property type="match status" value="1"/>
</dbReference>
<protein>
    <recommendedName>
        <fullName evidence="4">HTH gntR-type domain-containing protein</fullName>
    </recommendedName>
</protein>
<dbReference type="PROSITE" id="PS50949">
    <property type="entry name" value="HTH_GNTR"/>
    <property type="match status" value="1"/>
</dbReference>
<feature type="domain" description="HTH gntR-type" evidence="4">
    <location>
        <begin position="7"/>
        <end position="75"/>
    </location>
</feature>
<dbReference type="Gene3D" id="1.20.120.530">
    <property type="entry name" value="GntR ligand-binding domain-like"/>
    <property type="match status" value="1"/>
</dbReference>
<dbReference type="GO" id="GO:0003677">
    <property type="term" value="F:DNA binding"/>
    <property type="evidence" value="ECO:0007669"/>
    <property type="project" value="UniProtKB-KW"/>
</dbReference>
<dbReference type="SMART" id="SM00345">
    <property type="entry name" value="HTH_GNTR"/>
    <property type="match status" value="1"/>
</dbReference>
<comment type="caution">
    <text evidence="5">The sequence shown here is derived from an EMBL/GenBank/DDBJ whole genome shotgun (WGS) entry which is preliminary data.</text>
</comment>
<dbReference type="Pfam" id="PF07729">
    <property type="entry name" value="FCD"/>
    <property type="match status" value="1"/>
</dbReference>
<dbReference type="GO" id="GO:0003700">
    <property type="term" value="F:DNA-binding transcription factor activity"/>
    <property type="evidence" value="ECO:0007669"/>
    <property type="project" value="InterPro"/>
</dbReference>
<dbReference type="SMART" id="SM00895">
    <property type="entry name" value="FCD"/>
    <property type="match status" value="1"/>
</dbReference>
<sequence>MIEMRVRSRSEEVVNALGRDIVNGVISPGERLPKVEELSENYGVSRTVMREALQGLAARKIIRANQRSGTVVLPREEWQLWDLSVMSWLSESEQRKDKFLLDLTEVRLGLEPDAAALAAKHATEDEKAKITACFERLEQTLDDPKAWAAADFDFHLSIIEASHNQLMAGLLRLLHKGLILSREKTVSSLNEHTELQQEKPTTEILNRHRNLYEAVMSGDADRAKAVMTDMILRVRQLIEASQKQDN</sequence>
<dbReference type="InterPro" id="IPR036388">
    <property type="entry name" value="WH-like_DNA-bd_sf"/>
</dbReference>
<dbReference type="CDD" id="cd07377">
    <property type="entry name" value="WHTH_GntR"/>
    <property type="match status" value="1"/>
</dbReference>
<accession>A0A165H5L1</accession>
<dbReference type="EMBL" id="LQNT01000009">
    <property type="protein sequence ID" value="KZE38839.1"/>
    <property type="molecule type" value="Genomic_DNA"/>
</dbReference>
<keyword evidence="3" id="KW-0804">Transcription</keyword>
<keyword evidence="1" id="KW-0805">Transcription regulation</keyword>
<dbReference type="InterPro" id="IPR036390">
    <property type="entry name" value="WH_DNA-bd_sf"/>
</dbReference>
<proteinExistence type="predicted"/>